<dbReference type="SUPFAM" id="SSF89069">
    <property type="entry name" value="N-terminal, cytoplasmic domain of anti-sigmaE factor RseA"/>
    <property type="match status" value="1"/>
</dbReference>
<feature type="domain" description="Anti sigma-E protein RseA N-terminal" evidence="2">
    <location>
        <begin position="13"/>
        <end position="87"/>
    </location>
</feature>
<feature type="region of interest" description="Disordered" evidence="1">
    <location>
        <begin position="167"/>
        <end position="189"/>
    </location>
</feature>
<keyword evidence="4" id="KW-1185">Reference proteome</keyword>
<name>A0A1T4NUU7_9GAMM</name>
<organism evidence="3 4">
    <name type="scientific">Lysobacter spongiicola DSM 21749</name>
    <dbReference type="NCBI Taxonomy" id="1122188"/>
    <lineage>
        <taxon>Bacteria</taxon>
        <taxon>Pseudomonadati</taxon>
        <taxon>Pseudomonadota</taxon>
        <taxon>Gammaproteobacteria</taxon>
        <taxon>Lysobacterales</taxon>
        <taxon>Lysobacteraceae</taxon>
        <taxon>Novilysobacter</taxon>
    </lineage>
</organism>
<sequence length="285" mass="29707">MPTQRPHPQTDLESLSALFDGELEGDAGRFAIRRLGHDASWRDACGRWQLAGDVLRSHASGIAARDFPQRVATAMAAEAATEEAVPARRAVSPGRARSRWVPAAAIAASMAVVALFAVRPGVDTAGPEVARDLAELAPPEAPAVSGADTGDAPAGAYRAMPGPAPAMLASQPESPVRPRAVGGESNRSRVASAVIEPERIEVPELMLADNAIPAELDPSVARPFMPPPEIVARPWPRAVLPGARAADGFTAGFVEQGVAPSFYPFDPLLPEPHADAAAEAPPQTD</sequence>
<dbReference type="STRING" id="1122188.SAMN02745674_00927"/>
<evidence type="ECO:0000259" key="2">
    <source>
        <dbReference type="Pfam" id="PF03872"/>
    </source>
</evidence>
<dbReference type="InterPro" id="IPR052383">
    <property type="entry name" value="Anti-sigma-E_RseA-like"/>
</dbReference>
<gene>
    <name evidence="3" type="ORF">SAMN02745674_00927</name>
</gene>
<accession>A0A1T4NUU7</accession>
<dbReference type="Gene3D" id="1.10.10.880">
    <property type="entry name" value="Anti sigma-E protein RseA, N-terminal domain"/>
    <property type="match status" value="1"/>
</dbReference>
<proteinExistence type="predicted"/>
<feature type="region of interest" description="Disordered" evidence="1">
    <location>
        <begin position="265"/>
        <end position="285"/>
    </location>
</feature>
<reference evidence="3 4" key="1">
    <citation type="submission" date="2017-02" db="EMBL/GenBank/DDBJ databases">
        <authorList>
            <person name="Peterson S.W."/>
        </authorList>
    </citation>
    <scope>NUCLEOTIDE SEQUENCE [LARGE SCALE GENOMIC DNA]</scope>
    <source>
        <strain evidence="3 4">DSM 21749</strain>
    </source>
</reference>
<dbReference type="PANTHER" id="PTHR38104:SF1">
    <property type="entry name" value="ANTI-SIGMA-E FACTOR RSEA"/>
    <property type="match status" value="1"/>
</dbReference>
<dbReference type="EMBL" id="FUXP01000002">
    <property type="protein sequence ID" value="SJZ83130.1"/>
    <property type="molecule type" value="Genomic_DNA"/>
</dbReference>
<dbReference type="CDD" id="cd16328">
    <property type="entry name" value="RseA_N"/>
    <property type="match status" value="1"/>
</dbReference>
<dbReference type="InterPro" id="IPR005572">
    <property type="entry name" value="Anti-sigma_E_RseA_N"/>
</dbReference>
<protein>
    <submittedName>
        <fullName evidence="3">Anti sigma-E protein RseA, N-terminal domain</fullName>
    </submittedName>
</protein>
<evidence type="ECO:0000313" key="3">
    <source>
        <dbReference type="EMBL" id="SJZ83130.1"/>
    </source>
</evidence>
<dbReference type="AlphaFoldDB" id="A0A1T4NUU7"/>
<dbReference type="RefSeq" id="WP_078757553.1">
    <property type="nucleotide sequence ID" value="NZ_FUXP01000002.1"/>
</dbReference>
<dbReference type="PANTHER" id="PTHR38104">
    <property type="match status" value="1"/>
</dbReference>
<evidence type="ECO:0000256" key="1">
    <source>
        <dbReference type="SAM" id="MobiDB-lite"/>
    </source>
</evidence>
<evidence type="ECO:0000313" key="4">
    <source>
        <dbReference type="Proteomes" id="UP000190061"/>
    </source>
</evidence>
<dbReference type="Proteomes" id="UP000190061">
    <property type="component" value="Unassembled WGS sequence"/>
</dbReference>
<dbReference type="GO" id="GO:0016989">
    <property type="term" value="F:sigma factor antagonist activity"/>
    <property type="evidence" value="ECO:0007669"/>
    <property type="project" value="InterPro"/>
</dbReference>
<dbReference type="OrthoDB" id="5298512at2"/>
<dbReference type="InterPro" id="IPR036147">
    <property type="entry name" value="Anti-sigma_E_RseA_N_sf"/>
</dbReference>
<dbReference type="Pfam" id="PF03872">
    <property type="entry name" value="RseA_N"/>
    <property type="match status" value="1"/>
</dbReference>
<feature type="compositionally biased region" description="Low complexity" evidence="1">
    <location>
        <begin position="275"/>
        <end position="285"/>
    </location>
</feature>